<dbReference type="PANTHER" id="PTHR35201:SF4">
    <property type="entry name" value="BETA-PINACENE SYNTHASE-RELATED"/>
    <property type="match status" value="1"/>
</dbReference>
<dbReference type="InterPro" id="IPR034686">
    <property type="entry name" value="Terpene_cyclase-like_2"/>
</dbReference>
<comment type="caution">
    <text evidence="5">The sequence shown here is derived from an EMBL/GenBank/DDBJ whole genome shotgun (WGS) entry which is preliminary data.</text>
</comment>
<dbReference type="OrthoDB" id="3004402at2759"/>
<proteinExistence type="inferred from homology"/>
<evidence type="ECO:0000256" key="1">
    <source>
        <dbReference type="ARBA" id="ARBA00001946"/>
    </source>
</evidence>
<dbReference type="Gene3D" id="1.10.600.10">
    <property type="entry name" value="Farnesyl Diphosphate Synthase"/>
    <property type="match status" value="1"/>
</dbReference>
<dbReference type="PANTHER" id="PTHR35201">
    <property type="entry name" value="TERPENE SYNTHASE"/>
    <property type="match status" value="1"/>
</dbReference>
<reference evidence="5 6" key="1">
    <citation type="submission" date="2015-09" db="EMBL/GenBank/DDBJ databases">
        <title>Host preference determinants of Valsa canker pathogens revealed by comparative genomics.</title>
        <authorList>
            <person name="Yin Z."/>
            <person name="Huang L."/>
        </authorList>
    </citation>
    <scope>NUCLEOTIDE SEQUENCE [LARGE SCALE GENOMIC DNA]</scope>
    <source>
        <strain evidence="5 6">03-1</strain>
    </source>
</reference>
<comment type="similarity">
    <text evidence="2 4">Belongs to the terpene synthase family.</text>
</comment>
<name>A0A423X3W0_9PEZI</name>
<keyword evidence="6" id="KW-1185">Reference proteome</keyword>
<accession>A0A423X3W0</accession>
<evidence type="ECO:0000313" key="5">
    <source>
        <dbReference type="EMBL" id="ROW10603.1"/>
    </source>
</evidence>
<gene>
    <name evidence="5" type="ORF">VMCG_01901</name>
</gene>
<comment type="cofactor">
    <cofactor evidence="1 4">
        <name>Mg(2+)</name>
        <dbReference type="ChEBI" id="CHEBI:18420"/>
    </cofactor>
</comment>
<sequence>MEVEVPVAVPSQEQTIPASMPTPAPAPIKGAFQVPPSNLTAQIHPLHEEVTAEVDGYFLQQWPFPNEKARKKFLATGFSQVTCLCFPQALNDRIHFVCRLSTLLFLVDDVLEHMSLEEGRAYNEKLMPLFRGTIQPDRSVPVEYIGYDLWESMRAHDREMADEILEPVFTFMRAQTDPTRLTKVELGRYLEYREADVGKALLGALMRFSMALAVPPADLELARPVDQNCSKHLSIVNDIWSYEKEVLAAATLHEEGGALCTAVAILAKEAEIRTDAAKRVLYYLCREWEHEHQDLVARVLEQKDTPVLRAYMQGLELQMSGNELWSRTTLRYLAPEH</sequence>
<keyword evidence="4" id="KW-0456">Lyase</keyword>
<dbReference type="Pfam" id="PF19086">
    <property type="entry name" value="Terpene_syn_C_2"/>
    <property type="match status" value="1"/>
</dbReference>
<evidence type="ECO:0000256" key="3">
    <source>
        <dbReference type="ARBA" id="ARBA00022842"/>
    </source>
</evidence>
<dbReference type="EMBL" id="LKEA01000003">
    <property type="protein sequence ID" value="ROW10603.1"/>
    <property type="molecule type" value="Genomic_DNA"/>
</dbReference>
<dbReference type="STRING" id="356882.A0A423X3W0"/>
<dbReference type="GO" id="GO:0010333">
    <property type="term" value="F:terpene synthase activity"/>
    <property type="evidence" value="ECO:0007669"/>
    <property type="project" value="InterPro"/>
</dbReference>
<protein>
    <recommendedName>
        <fullName evidence="4">Terpene synthase</fullName>
        <ecNumber evidence="4">4.2.3.-</ecNumber>
    </recommendedName>
</protein>
<dbReference type="GO" id="GO:0008299">
    <property type="term" value="P:isoprenoid biosynthetic process"/>
    <property type="evidence" value="ECO:0007669"/>
    <property type="project" value="UniProtKB-ARBA"/>
</dbReference>
<dbReference type="Proteomes" id="UP000283895">
    <property type="component" value="Unassembled WGS sequence"/>
</dbReference>
<keyword evidence="3 4" id="KW-0460">Magnesium</keyword>
<dbReference type="SUPFAM" id="SSF48576">
    <property type="entry name" value="Terpenoid synthases"/>
    <property type="match status" value="1"/>
</dbReference>
<dbReference type="GO" id="GO:0046872">
    <property type="term" value="F:metal ion binding"/>
    <property type="evidence" value="ECO:0007669"/>
    <property type="project" value="UniProtKB-KW"/>
</dbReference>
<evidence type="ECO:0000256" key="4">
    <source>
        <dbReference type="RuleBase" id="RU366034"/>
    </source>
</evidence>
<dbReference type="EC" id="4.2.3.-" evidence="4"/>
<evidence type="ECO:0000313" key="6">
    <source>
        <dbReference type="Proteomes" id="UP000283895"/>
    </source>
</evidence>
<dbReference type="InterPro" id="IPR008949">
    <property type="entry name" value="Isoprenoid_synthase_dom_sf"/>
</dbReference>
<evidence type="ECO:0000256" key="2">
    <source>
        <dbReference type="ARBA" id="ARBA00006333"/>
    </source>
</evidence>
<keyword evidence="4" id="KW-0479">Metal-binding</keyword>
<dbReference type="AlphaFoldDB" id="A0A423X3W0"/>
<organism evidence="5 6">
    <name type="scientific">Cytospora schulzeri</name>
    <dbReference type="NCBI Taxonomy" id="448051"/>
    <lineage>
        <taxon>Eukaryota</taxon>
        <taxon>Fungi</taxon>
        <taxon>Dikarya</taxon>
        <taxon>Ascomycota</taxon>
        <taxon>Pezizomycotina</taxon>
        <taxon>Sordariomycetes</taxon>
        <taxon>Sordariomycetidae</taxon>
        <taxon>Diaporthales</taxon>
        <taxon>Cytosporaceae</taxon>
        <taxon>Cytospora</taxon>
    </lineage>
</organism>